<evidence type="ECO:0000313" key="4">
    <source>
        <dbReference type="Proteomes" id="UP000028999"/>
    </source>
</evidence>
<dbReference type="PANTHER" id="PTHR33783:SF1">
    <property type="entry name" value="PROTEIN HAIKU1"/>
    <property type="match status" value="1"/>
</dbReference>
<dbReference type="InterPro" id="IPR039612">
    <property type="entry name" value="VQ_5/9/14"/>
</dbReference>
<protein>
    <submittedName>
        <fullName evidence="3">BnaA05g08730D protein</fullName>
    </submittedName>
</protein>
<dbReference type="Pfam" id="PF05678">
    <property type="entry name" value="VQ"/>
    <property type="match status" value="1"/>
</dbReference>
<dbReference type="Proteomes" id="UP000028999">
    <property type="component" value="Unassembled WGS sequence"/>
</dbReference>
<sequence>MDGPRQNDHLGVNKIGKNIRKSPLHQPNFGANANAARPQGQPQVYNISKTDFRSMVQQLTGSPARESLPRPPPQNSSPKPQSTRLQRIRPPPLTQINQPAAPVQHYPHGYASGPPPQPRLLQGTQQHQQQPMMGHGDQFWSNTAESPISGYMRYLQSSLGDAAPSGNQMQPKHRPYMPAQPQPYMAPQAQTQPQAQPHMMPGSQPHMNMQGPLPPPGLVPSPAPRNLPSQPQFNGPVPGTPTLPSPRFNQMYGGFPSPRYNGFGPLNSPTSQFAPPSPSGYPNMFSPRSSYPLLSPGVQYPQPLTPNFSFSQLSQSGNQGPGAGTGPPQPPPSPGLMYPLSPGFFPSPRWGNY</sequence>
<organism evidence="3 4">
    <name type="scientific">Brassica napus</name>
    <name type="common">Rape</name>
    <dbReference type="NCBI Taxonomy" id="3708"/>
    <lineage>
        <taxon>Eukaryota</taxon>
        <taxon>Viridiplantae</taxon>
        <taxon>Streptophyta</taxon>
        <taxon>Embryophyta</taxon>
        <taxon>Tracheophyta</taxon>
        <taxon>Spermatophyta</taxon>
        <taxon>Magnoliopsida</taxon>
        <taxon>eudicotyledons</taxon>
        <taxon>Gunneridae</taxon>
        <taxon>Pentapetalae</taxon>
        <taxon>rosids</taxon>
        <taxon>malvids</taxon>
        <taxon>Brassicales</taxon>
        <taxon>Brassicaceae</taxon>
        <taxon>Brassiceae</taxon>
        <taxon>Brassica</taxon>
    </lineage>
</organism>
<feature type="compositionally biased region" description="Polar residues" evidence="1">
    <location>
        <begin position="40"/>
        <end position="61"/>
    </location>
</feature>
<keyword evidence="4" id="KW-1185">Reference proteome</keyword>
<accession>A0A078H2N4</accession>
<feature type="region of interest" description="Disordered" evidence="1">
    <location>
        <begin position="161"/>
        <end position="353"/>
    </location>
</feature>
<feature type="compositionally biased region" description="Polar residues" evidence="1">
    <location>
        <begin position="161"/>
        <end position="170"/>
    </location>
</feature>
<dbReference type="PANTHER" id="PTHR33783">
    <property type="entry name" value="PROTEIN HAIKU1"/>
    <property type="match status" value="1"/>
</dbReference>
<gene>
    <name evidence="3" type="primary">BnaA05g08730D</name>
    <name evidence="3" type="ORF">GSBRNA2T00050285001</name>
</gene>
<dbReference type="Gramene" id="CDY31674">
    <property type="protein sequence ID" value="CDY31674"/>
    <property type="gene ID" value="GSBRNA2T00050285001"/>
</dbReference>
<evidence type="ECO:0000256" key="1">
    <source>
        <dbReference type="SAM" id="MobiDB-lite"/>
    </source>
</evidence>
<name>A0A078H2N4_BRANA</name>
<feature type="region of interest" description="Disordered" evidence="1">
    <location>
        <begin position="1"/>
        <end position="134"/>
    </location>
</feature>
<dbReference type="AlphaFoldDB" id="A0A078H2N4"/>
<feature type="domain" description="VQ" evidence="2">
    <location>
        <begin position="41"/>
        <end position="64"/>
    </location>
</feature>
<evidence type="ECO:0000313" key="3">
    <source>
        <dbReference type="EMBL" id="CDY31674.1"/>
    </source>
</evidence>
<dbReference type="InterPro" id="IPR008889">
    <property type="entry name" value="VQ"/>
</dbReference>
<dbReference type="OMA" id="MPPAQEH"/>
<feature type="compositionally biased region" description="Polar residues" evidence="1">
    <location>
        <begin position="305"/>
        <end position="314"/>
    </location>
</feature>
<reference evidence="3 4" key="1">
    <citation type="journal article" date="2014" name="Science">
        <title>Plant genetics. Early allopolyploid evolution in the post-Neolithic Brassica napus oilseed genome.</title>
        <authorList>
            <person name="Chalhoub B."/>
            <person name="Denoeud F."/>
            <person name="Liu S."/>
            <person name="Parkin I.A."/>
            <person name="Tang H."/>
            <person name="Wang X."/>
            <person name="Chiquet J."/>
            <person name="Belcram H."/>
            <person name="Tong C."/>
            <person name="Samans B."/>
            <person name="Correa M."/>
            <person name="Da Silva C."/>
            <person name="Just J."/>
            <person name="Falentin C."/>
            <person name="Koh C.S."/>
            <person name="Le Clainche I."/>
            <person name="Bernard M."/>
            <person name="Bento P."/>
            <person name="Noel B."/>
            <person name="Labadie K."/>
            <person name="Alberti A."/>
            <person name="Charles M."/>
            <person name="Arnaud D."/>
            <person name="Guo H."/>
            <person name="Daviaud C."/>
            <person name="Alamery S."/>
            <person name="Jabbari K."/>
            <person name="Zhao M."/>
            <person name="Edger P.P."/>
            <person name="Chelaifa H."/>
            <person name="Tack D."/>
            <person name="Lassalle G."/>
            <person name="Mestiri I."/>
            <person name="Schnel N."/>
            <person name="Le Paslier M.C."/>
            <person name="Fan G."/>
            <person name="Renault V."/>
            <person name="Bayer P.E."/>
            <person name="Golicz A.A."/>
            <person name="Manoli S."/>
            <person name="Lee T.H."/>
            <person name="Thi V.H."/>
            <person name="Chalabi S."/>
            <person name="Hu Q."/>
            <person name="Fan C."/>
            <person name="Tollenaere R."/>
            <person name="Lu Y."/>
            <person name="Battail C."/>
            <person name="Shen J."/>
            <person name="Sidebottom C.H."/>
            <person name="Wang X."/>
            <person name="Canaguier A."/>
            <person name="Chauveau A."/>
            <person name="Berard A."/>
            <person name="Deniot G."/>
            <person name="Guan M."/>
            <person name="Liu Z."/>
            <person name="Sun F."/>
            <person name="Lim Y.P."/>
            <person name="Lyons E."/>
            <person name="Town C.D."/>
            <person name="Bancroft I."/>
            <person name="Wang X."/>
            <person name="Meng J."/>
            <person name="Ma J."/>
            <person name="Pires J.C."/>
            <person name="King G.J."/>
            <person name="Brunel D."/>
            <person name="Delourme R."/>
            <person name="Renard M."/>
            <person name="Aury J.M."/>
            <person name="Adams K.L."/>
            <person name="Batley J."/>
            <person name="Snowdon R.J."/>
            <person name="Tost J."/>
            <person name="Edwards D."/>
            <person name="Zhou Y."/>
            <person name="Hua W."/>
            <person name="Sharpe A.G."/>
            <person name="Paterson A.H."/>
            <person name="Guan C."/>
            <person name="Wincker P."/>
        </authorList>
    </citation>
    <scope>NUCLEOTIDE SEQUENCE [LARGE SCALE GENOMIC DNA]</scope>
    <source>
        <strain evidence="4">cv. Darmor-bzh</strain>
    </source>
</reference>
<dbReference type="PaxDb" id="3708-A0A078H2N4"/>
<feature type="compositionally biased region" description="Low complexity" evidence="1">
    <location>
        <begin position="176"/>
        <end position="201"/>
    </location>
</feature>
<feature type="compositionally biased region" description="Low complexity" evidence="1">
    <location>
        <begin position="119"/>
        <end position="134"/>
    </location>
</feature>
<dbReference type="EMBL" id="LK032277">
    <property type="protein sequence ID" value="CDY31674.1"/>
    <property type="molecule type" value="Genomic_DNA"/>
</dbReference>
<proteinExistence type="predicted"/>
<dbReference type="STRING" id="3708.A0A078H2N4"/>
<feature type="compositionally biased region" description="Pro residues" evidence="1">
    <location>
        <begin position="212"/>
        <end position="225"/>
    </location>
</feature>
<evidence type="ECO:0000259" key="2">
    <source>
        <dbReference type="Pfam" id="PF05678"/>
    </source>
</evidence>